<dbReference type="InterPro" id="IPR036259">
    <property type="entry name" value="MFS_trans_sf"/>
</dbReference>
<dbReference type="CDD" id="cd17502">
    <property type="entry name" value="MFS_Azr1_MDR_like"/>
    <property type="match status" value="1"/>
</dbReference>
<feature type="domain" description="Major facilitator superfamily (MFS) profile" evidence="8">
    <location>
        <begin position="57"/>
        <end position="510"/>
    </location>
</feature>
<accession>A0AAD5X619</accession>
<evidence type="ECO:0000313" key="10">
    <source>
        <dbReference type="Proteomes" id="UP001211907"/>
    </source>
</evidence>
<feature type="transmembrane region" description="Helical" evidence="7">
    <location>
        <begin position="279"/>
        <end position="296"/>
    </location>
</feature>
<dbReference type="InterPro" id="IPR011701">
    <property type="entry name" value="MFS"/>
</dbReference>
<feature type="transmembrane region" description="Helical" evidence="7">
    <location>
        <begin position="251"/>
        <end position="273"/>
    </location>
</feature>
<feature type="transmembrane region" description="Helical" evidence="7">
    <location>
        <begin position="147"/>
        <end position="172"/>
    </location>
</feature>
<feature type="transmembrane region" description="Helical" evidence="7">
    <location>
        <begin position="356"/>
        <end position="375"/>
    </location>
</feature>
<dbReference type="PANTHER" id="PTHR23501:SF191">
    <property type="entry name" value="VACUOLAR BASIC AMINO ACID TRANSPORTER 4"/>
    <property type="match status" value="1"/>
</dbReference>
<comment type="caution">
    <text evidence="9">The sequence shown here is derived from an EMBL/GenBank/DDBJ whole genome shotgun (WGS) entry which is preliminary data.</text>
</comment>
<dbReference type="PROSITE" id="PS50850">
    <property type="entry name" value="MFS"/>
    <property type="match status" value="1"/>
</dbReference>
<evidence type="ECO:0000256" key="7">
    <source>
        <dbReference type="SAM" id="Phobius"/>
    </source>
</evidence>
<keyword evidence="3 7" id="KW-0812">Transmembrane</keyword>
<feature type="transmembrane region" description="Helical" evidence="7">
    <location>
        <begin position="122"/>
        <end position="141"/>
    </location>
</feature>
<proteinExistence type="predicted"/>
<evidence type="ECO:0000256" key="5">
    <source>
        <dbReference type="ARBA" id="ARBA00023136"/>
    </source>
</evidence>
<evidence type="ECO:0000256" key="2">
    <source>
        <dbReference type="ARBA" id="ARBA00022448"/>
    </source>
</evidence>
<dbReference type="GO" id="GO:0022857">
    <property type="term" value="F:transmembrane transporter activity"/>
    <property type="evidence" value="ECO:0007669"/>
    <property type="project" value="InterPro"/>
</dbReference>
<dbReference type="GO" id="GO:0012505">
    <property type="term" value="C:endomembrane system"/>
    <property type="evidence" value="ECO:0007669"/>
    <property type="project" value="UniProtKB-SubCell"/>
</dbReference>
<dbReference type="Pfam" id="PF07690">
    <property type="entry name" value="MFS_1"/>
    <property type="match status" value="1"/>
</dbReference>
<keyword evidence="10" id="KW-1185">Reference proteome</keyword>
<dbReference type="SUPFAM" id="SSF103473">
    <property type="entry name" value="MFS general substrate transporter"/>
    <property type="match status" value="1"/>
</dbReference>
<evidence type="ECO:0000313" key="9">
    <source>
        <dbReference type="EMBL" id="KAJ3084184.1"/>
    </source>
</evidence>
<dbReference type="GO" id="GO:0005886">
    <property type="term" value="C:plasma membrane"/>
    <property type="evidence" value="ECO:0007669"/>
    <property type="project" value="TreeGrafter"/>
</dbReference>
<gene>
    <name evidence="9" type="ORF">HK100_009339</name>
</gene>
<keyword evidence="2" id="KW-0813">Transport</keyword>
<name>A0AAD5X619_9FUNG</name>
<dbReference type="InterPro" id="IPR020846">
    <property type="entry name" value="MFS_dom"/>
</dbReference>
<feature type="transmembrane region" description="Helical" evidence="7">
    <location>
        <begin position="382"/>
        <end position="401"/>
    </location>
</feature>
<evidence type="ECO:0000256" key="4">
    <source>
        <dbReference type="ARBA" id="ARBA00022989"/>
    </source>
</evidence>
<evidence type="ECO:0000256" key="6">
    <source>
        <dbReference type="SAM" id="MobiDB-lite"/>
    </source>
</evidence>
<feature type="transmembrane region" description="Helical" evidence="7">
    <location>
        <begin position="407"/>
        <end position="425"/>
    </location>
</feature>
<comment type="subcellular location">
    <subcellularLocation>
        <location evidence="1">Endomembrane system</location>
        <topology evidence="1">Multi-pass membrane protein</topology>
    </subcellularLocation>
</comment>
<evidence type="ECO:0000259" key="8">
    <source>
        <dbReference type="PROSITE" id="PS50850"/>
    </source>
</evidence>
<feature type="transmembrane region" description="Helical" evidence="7">
    <location>
        <begin position="317"/>
        <end position="344"/>
    </location>
</feature>
<protein>
    <recommendedName>
        <fullName evidence="8">Major facilitator superfamily (MFS) profile domain-containing protein</fullName>
    </recommendedName>
</protein>
<dbReference type="Gene3D" id="1.20.1250.20">
    <property type="entry name" value="MFS general substrate transporter like domains"/>
    <property type="match status" value="1"/>
</dbReference>
<organism evidence="9 10">
    <name type="scientific">Physocladia obscura</name>
    <dbReference type="NCBI Taxonomy" id="109957"/>
    <lineage>
        <taxon>Eukaryota</taxon>
        <taxon>Fungi</taxon>
        <taxon>Fungi incertae sedis</taxon>
        <taxon>Chytridiomycota</taxon>
        <taxon>Chytridiomycota incertae sedis</taxon>
        <taxon>Chytridiomycetes</taxon>
        <taxon>Chytridiales</taxon>
        <taxon>Chytriomycetaceae</taxon>
        <taxon>Physocladia</taxon>
    </lineage>
</organism>
<dbReference type="AlphaFoldDB" id="A0AAD5X619"/>
<dbReference type="EMBL" id="JADGJH010004773">
    <property type="protein sequence ID" value="KAJ3084184.1"/>
    <property type="molecule type" value="Genomic_DNA"/>
</dbReference>
<reference evidence="9" key="1">
    <citation type="submission" date="2020-05" db="EMBL/GenBank/DDBJ databases">
        <title>Phylogenomic resolution of chytrid fungi.</title>
        <authorList>
            <person name="Stajich J.E."/>
            <person name="Amses K."/>
            <person name="Simmons R."/>
            <person name="Seto K."/>
            <person name="Myers J."/>
            <person name="Bonds A."/>
            <person name="Quandt C.A."/>
            <person name="Barry K."/>
            <person name="Liu P."/>
            <person name="Grigoriev I."/>
            <person name="Longcore J.E."/>
            <person name="James T.Y."/>
        </authorList>
    </citation>
    <scope>NUCLEOTIDE SEQUENCE</scope>
    <source>
        <strain evidence="9">JEL0513</strain>
    </source>
</reference>
<dbReference type="Proteomes" id="UP001211907">
    <property type="component" value="Unassembled WGS sequence"/>
</dbReference>
<evidence type="ECO:0000256" key="1">
    <source>
        <dbReference type="ARBA" id="ARBA00004127"/>
    </source>
</evidence>
<feature type="transmembrane region" description="Helical" evidence="7">
    <location>
        <begin position="184"/>
        <end position="206"/>
    </location>
</feature>
<sequence length="582" mass="62236">MPSTEEEPKSSVSDNTAPKVEPFEISHSSGDAAEHQPPNDKFSAIKVPLGRVQFILVYVSLLVTNILSSLDQTIVTTTLKNVVAEFGQQELISWIGTAFLFTAAPLGPLYGKFADIFGRKTMFLFALITFEIGSLICGVANSMEMLIVGRAVAGVGGGGLFSLIFIILSDIVSIQDRGIYQGPFVAAMGLSLVIAPLIGGAFSDYLTWRWCYFINLPFGAAVTAVLALFLKFPPTEGSPREKIGRIDGLGAALLFAAIMCFLTPLQLGGSTWAWNSGPVIGMFITSVILFLIFAYVEVNVAKEPIVPITLFINRSVAILLFMSLFVGAVFFGVAYYLVFFYQVVYGYSATNSGVQLIPFVIGIVITSILCGILMSRYGRYTHFFYIGPVIITAGTVLISYFTNQTSAAQRIIFSLIFGIGIGNVLQSRTIGAQASVPHELIAVVTALVQTGNTLGGAIGESITGTIINNLLTANIASSTTLQYFIEIFISKGLPVSTNDIFSLLEALEAVAADYPKNNTAAAAIYNMTIANATSELIDGFNGAFKSAILANAAFPVLILLMAPFVQQFQMKAGGPGIPNQTE</sequence>
<dbReference type="Gene3D" id="1.20.1720.10">
    <property type="entry name" value="Multidrug resistance protein D"/>
    <property type="match status" value="1"/>
</dbReference>
<feature type="transmembrane region" description="Helical" evidence="7">
    <location>
        <begin position="91"/>
        <end position="110"/>
    </location>
</feature>
<feature type="transmembrane region" description="Helical" evidence="7">
    <location>
        <begin position="547"/>
        <end position="565"/>
    </location>
</feature>
<keyword evidence="5 7" id="KW-0472">Membrane</keyword>
<evidence type="ECO:0000256" key="3">
    <source>
        <dbReference type="ARBA" id="ARBA00022692"/>
    </source>
</evidence>
<keyword evidence="4 7" id="KW-1133">Transmembrane helix</keyword>
<feature type="region of interest" description="Disordered" evidence="6">
    <location>
        <begin position="1"/>
        <end position="38"/>
    </location>
</feature>
<feature type="transmembrane region" description="Helical" evidence="7">
    <location>
        <begin position="52"/>
        <end position="71"/>
    </location>
</feature>
<dbReference type="PANTHER" id="PTHR23501">
    <property type="entry name" value="MAJOR FACILITATOR SUPERFAMILY"/>
    <property type="match status" value="1"/>
</dbReference>
<feature type="transmembrane region" description="Helical" evidence="7">
    <location>
        <begin position="212"/>
        <end position="230"/>
    </location>
</feature>